<dbReference type="GO" id="GO:0016020">
    <property type="term" value="C:membrane"/>
    <property type="evidence" value="ECO:0007669"/>
    <property type="project" value="UniProtKB-SubCell"/>
</dbReference>
<dbReference type="InterPro" id="IPR005828">
    <property type="entry name" value="MFS_sugar_transport-like"/>
</dbReference>
<dbReference type="Proteomes" id="UP000325945">
    <property type="component" value="Unassembled WGS sequence"/>
</dbReference>
<organism evidence="6 7">
    <name type="scientific">Aspergillus sergii</name>
    <dbReference type="NCBI Taxonomy" id="1034303"/>
    <lineage>
        <taxon>Eukaryota</taxon>
        <taxon>Fungi</taxon>
        <taxon>Dikarya</taxon>
        <taxon>Ascomycota</taxon>
        <taxon>Pezizomycotina</taxon>
        <taxon>Eurotiomycetes</taxon>
        <taxon>Eurotiomycetidae</taxon>
        <taxon>Eurotiales</taxon>
        <taxon>Aspergillaceae</taxon>
        <taxon>Aspergillus</taxon>
        <taxon>Aspergillus subgen. Circumdati</taxon>
    </lineage>
</organism>
<reference evidence="7" key="1">
    <citation type="submission" date="2019-04" db="EMBL/GenBank/DDBJ databases">
        <title>Friends and foes A comparative genomics studyof 23 Aspergillus species from section Flavi.</title>
        <authorList>
            <consortium name="DOE Joint Genome Institute"/>
            <person name="Kjaerbolling I."/>
            <person name="Vesth T."/>
            <person name="Frisvad J.C."/>
            <person name="Nybo J.L."/>
            <person name="Theobald S."/>
            <person name="Kildgaard S."/>
            <person name="Isbrandt T."/>
            <person name="Kuo A."/>
            <person name="Sato A."/>
            <person name="Lyhne E.K."/>
            <person name="Kogle M.E."/>
            <person name="Wiebenga A."/>
            <person name="Kun R.S."/>
            <person name="Lubbers R.J."/>
            <person name="Makela M.R."/>
            <person name="Barry K."/>
            <person name="Chovatia M."/>
            <person name="Clum A."/>
            <person name="Daum C."/>
            <person name="Haridas S."/>
            <person name="He G."/>
            <person name="LaButti K."/>
            <person name="Lipzen A."/>
            <person name="Mondo S."/>
            <person name="Riley R."/>
            <person name="Salamov A."/>
            <person name="Simmons B.A."/>
            <person name="Magnuson J.K."/>
            <person name="Henrissat B."/>
            <person name="Mortensen U.H."/>
            <person name="Larsen T.O."/>
            <person name="Devries R.P."/>
            <person name="Grigoriev I.V."/>
            <person name="Machida M."/>
            <person name="Baker S.E."/>
            <person name="Andersen M.R."/>
        </authorList>
    </citation>
    <scope>NUCLEOTIDE SEQUENCE [LARGE SCALE GENOMIC DNA]</scope>
    <source>
        <strain evidence="7">CBS 130017</strain>
    </source>
</reference>
<protein>
    <recommendedName>
        <fullName evidence="8">Major facilitator superfamily (MFS) profile domain-containing protein</fullName>
    </recommendedName>
</protein>
<evidence type="ECO:0000313" key="7">
    <source>
        <dbReference type="Proteomes" id="UP000325945"/>
    </source>
</evidence>
<evidence type="ECO:0000256" key="1">
    <source>
        <dbReference type="ARBA" id="ARBA00004141"/>
    </source>
</evidence>
<dbReference type="EMBL" id="ML741827">
    <property type="protein sequence ID" value="KAE8323684.1"/>
    <property type="molecule type" value="Genomic_DNA"/>
</dbReference>
<gene>
    <name evidence="6" type="ORF">BDV39DRAFT_208667</name>
</gene>
<keyword evidence="3 5" id="KW-1133">Transmembrane helix</keyword>
<evidence type="ECO:0000256" key="2">
    <source>
        <dbReference type="ARBA" id="ARBA00022692"/>
    </source>
</evidence>
<dbReference type="AlphaFoldDB" id="A0A5N6WS51"/>
<dbReference type="GO" id="GO:0005351">
    <property type="term" value="F:carbohydrate:proton symporter activity"/>
    <property type="evidence" value="ECO:0007669"/>
    <property type="project" value="TreeGrafter"/>
</dbReference>
<keyword evidence="7" id="KW-1185">Reference proteome</keyword>
<evidence type="ECO:0000256" key="5">
    <source>
        <dbReference type="SAM" id="Phobius"/>
    </source>
</evidence>
<accession>A0A5N6WS51</accession>
<comment type="subcellular location">
    <subcellularLocation>
        <location evidence="1">Membrane</location>
        <topology evidence="1">Multi-pass membrane protein</topology>
    </subcellularLocation>
</comment>
<evidence type="ECO:0000313" key="6">
    <source>
        <dbReference type="EMBL" id="KAE8323684.1"/>
    </source>
</evidence>
<dbReference type="Pfam" id="PF00083">
    <property type="entry name" value="Sugar_tr"/>
    <property type="match status" value="1"/>
</dbReference>
<dbReference type="PANTHER" id="PTHR48022:SF45">
    <property type="entry name" value="MAJOR FACILITATOR SUPERFAMILY (MFS) PROFILE DOMAIN-CONTAINING PROTEIN-RELATED"/>
    <property type="match status" value="1"/>
</dbReference>
<dbReference type="SUPFAM" id="SSF103473">
    <property type="entry name" value="MFS general substrate transporter"/>
    <property type="match status" value="1"/>
</dbReference>
<name>A0A5N6WS51_9EURO</name>
<dbReference type="InterPro" id="IPR036259">
    <property type="entry name" value="MFS_trans_sf"/>
</dbReference>
<keyword evidence="4 5" id="KW-0472">Membrane</keyword>
<evidence type="ECO:0000256" key="3">
    <source>
        <dbReference type="ARBA" id="ARBA00022989"/>
    </source>
</evidence>
<proteinExistence type="predicted"/>
<keyword evidence="2 5" id="KW-0812">Transmembrane</keyword>
<feature type="transmembrane region" description="Helical" evidence="5">
    <location>
        <begin position="63"/>
        <end position="85"/>
    </location>
</feature>
<feature type="transmembrane region" description="Helical" evidence="5">
    <location>
        <begin position="17"/>
        <end position="42"/>
    </location>
</feature>
<dbReference type="PANTHER" id="PTHR48022">
    <property type="entry name" value="PLASTIDIC GLUCOSE TRANSPORTER 4"/>
    <property type="match status" value="1"/>
</dbReference>
<evidence type="ECO:0000256" key="4">
    <source>
        <dbReference type="ARBA" id="ARBA00023136"/>
    </source>
</evidence>
<evidence type="ECO:0008006" key="8">
    <source>
        <dbReference type="Google" id="ProtNLM"/>
    </source>
</evidence>
<sequence length="141" mass="15277">MAAATTSFPASNHAASIVAAVFIFIFNLFYSIGFLGGNILYCTEIAPAHLRAAMSSISTANHWIWNFIITMVTPVALSGIGWRYYIVFAAASAIQRSPHYLGIVPMARRLPQGDAQPNVGGTSEEKIAEVDVVRADQRKFA</sequence>
<dbReference type="InterPro" id="IPR050360">
    <property type="entry name" value="MFS_Sugar_Transporters"/>
</dbReference>
<dbReference type="Gene3D" id="1.20.1250.20">
    <property type="entry name" value="MFS general substrate transporter like domains"/>
    <property type="match status" value="1"/>
</dbReference>